<dbReference type="Pfam" id="PF00108">
    <property type="entry name" value="Thiolase_N"/>
    <property type="match status" value="1"/>
</dbReference>
<dbReference type="InterPro" id="IPR016039">
    <property type="entry name" value="Thiolase-like"/>
</dbReference>
<dbReference type="SUPFAM" id="SSF53901">
    <property type="entry name" value="Thiolase-like"/>
    <property type="match status" value="2"/>
</dbReference>
<gene>
    <name evidence="12" type="ORF">B0H64DRAFT_368311</name>
</gene>
<dbReference type="NCBIfam" id="TIGR01930">
    <property type="entry name" value="AcCoA-C-Actrans"/>
    <property type="match status" value="1"/>
</dbReference>
<dbReference type="InterPro" id="IPR020616">
    <property type="entry name" value="Thiolase_N"/>
</dbReference>
<evidence type="ECO:0000256" key="6">
    <source>
        <dbReference type="ARBA" id="ARBA00023315"/>
    </source>
</evidence>
<evidence type="ECO:0000256" key="2">
    <source>
        <dbReference type="ARBA" id="ARBA00004872"/>
    </source>
</evidence>
<dbReference type="GO" id="GO:0010124">
    <property type="term" value="P:phenylacetate catabolic process"/>
    <property type="evidence" value="ECO:0007669"/>
    <property type="project" value="TreeGrafter"/>
</dbReference>
<dbReference type="InterPro" id="IPR050215">
    <property type="entry name" value="Thiolase-like_sf_Thiolase"/>
</dbReference>
<evidence type="ECO:0000256" key="1">
    <source>
        <dbReference type="ARBA" id="ARBA00001958"/>
    </source>
</evidence>
<dbReference type="InterPro" id="IPR020615">
    <property type="entry name" value="Thiolase_acyl_enz_int_AS"/>
</dbReference>
<dbReference type="PANTHER" id="PTHR43853:SF10">
    <property type="entry name" value="ACETYL-COA C-ACETYLTRANSFERASE"/>
    <property type="match status" value="1"/>
</dbReference>
<dbReference type="InterPro" id="IPR002155">
    <property type="entry name" value="Thiolase"/>
</dbReference>
<comment type="caution">
    <text evidence="12">The sequence shown here is derived from an EMBL/GenBank/DDBJ whole genome shotgun (WGS) entry which is preliminary data.</text>
</comment>
<dbReference type="PANTHER" id="PTHR43853">
    <property type="entry name" value="3-KETOACYL-COA THIOLASE, PEROXISOMAL"/>
    <property type="match status" value="1"/>
</dbReference>
<dbReference type="GO" id="GO:0003988">
    <property type="term" value="F:acetyl-CoA C-acyltransferase activity"/>
    <property type="evidence" value="ECO:0007669"/>
    <property type="project" value="UniProtKB-EC"/>
</dbReference>
<keyword evidence="6 9" id="KW-0012">Acyltransferase</keyword>
<dbReference type="RefSeq" id="XP_062653883.1">
    <property type="nucleotide sequence ID" value="XM_062801970.1"/>
</dbReference>
<evidence type="ECO:0000256" key="8">
    <source>
        <dbReference type="PIRSR" id="PIRSR000429-1"/>
    </source>
</evidence>
<dbReference type="AlphaFoldDB" id="A0AAE0H5T0"/>
<comment type="catalytic activity">
    <reaction evidence="7">
        <text>an acyl-CoA + acetyl-CoA = a 3-oxoacyl-CoA + CoA</text>
        <dbReference type="Rhea" id="RHEA:21564"/>
        <dbReference type="ChEBI" id="CHEBI:57287"/>
        <dbReference type="ChEBI" id="CHEBI:57288"/>
        <dbReference type="ChEBI" id="CHEBI:58342"/>
        <dbReference type="ChEBI" id="CHEBI:90726"/>
        <dbReference type="EC" id="2.3.1.16"/>
    </reaction>
</comment>
<dbReference type="PROSITE" id="PS00737">
    <property type="entry name" value="THIOLASE_2"/>
    <property type="match status" value="1"/>
</dbReference>
<dbReference type="Proteomes" id="UP001278766">
    <property type="component" value="Unassembled WGS sequence"/>
</dbReference>
<keyword evidence="13" id="KW-1185">Reference proteome</keyword>
<keyword evidence="4 9" id="KW-0808">Transferase</keyword>
<feature type="active site" description="Acyl-thioester intermediate" evidence="8">
    <location>
        <position position="114"/>
    </location>
</feature>
<dbReference type="EMBL" id="JAUEPN010000013">
    <property type="protein sequence ID" value="KAK3290369.1"/>
    <property type="molecule type" value="Genomic_DNA"/>
</dbReference>
<dbReference type="Gene3D" id="3.40.47.10">
    <property type="match status" value="2"/>
</dbReference>
<evidence type="ECO:0000259" key="11">
    <source>
        <dbReference type="Pfam" id="PF02803"/>
    </source>
</evidence>
<feature type="active site" description="Proton acceptor" evidence="8">
    <location>
        <position position="370"/>
    </location>
</feature>
<organism evidence="12 13">
    <name type="scientific">Chaetomium fimeti</name>
    <dbReference type="NCBI Taxonomy" id="1854472"/>
    <lineage>
        <taxon>Eukaryota</taxon>
        <taxon>Fungi</taxon>
        <taxon>Dikarya</taxon>
        <taxon>Ascomycota</taxon>
        <taxon>Pezizomycotina</taxon>
        <taxon>Sordariomycetes</taxon>
        <taxon>Sordariomycetidae</taxon>
        <taxon>Sordariales</taxon>
        <taxon>Chaetomiaceae</taxon>
        <taxon>Chaetomium</taxon>
    </lineage>
</organism>
<sequence length="415" mass="43920">MAVERLGSILKHLSPSNSLSHITSKNADDIVITLAVRTPLTKARKGGLKDSSLEYISFALLDEVRKRSNIDPGLVEDICLGNVSDGKAAYKLRASALAAGFPNTTACSSLNRFCSSGLKAVADVAHAIESGSIEIGIAIGVEQMTVGGDALEKPFDEKVTSRSQESSDCMQPMGWTSENVSRDFGITREEMDKYAAESFRRAEQAQKDGLFDDEIVPIRTTFQGPDGQWKEITVSKDDGIRPGTTAESLSKIRVAFPQWGPTTTGGNASQVTDGAAAILLMKRSTAIKLGQPIMAKYVGSTVAGLAPRIMGIGPTVAIPKLLAQHGIALADVDVVEVNEAFASMAVYCRDTLGLDWAKMNPRGGAIALGHPLGATGARQIVTGLSECRKSGKKILLTSMCIGTGMGMAGLFVNEQ</sequence>
<comment type="similarity">
    <text evidence="3 9">Belongs to the thiolase-like superfamily. Thiolase family.</text>
</comment>
<dbReference type="InterPro" id="IPR020613">
    <property type="entry name" value="Thiolase_CS"/>
</dbReference>
<protein>
    <submittedName>
        <fullName evidence="12">3-ketoacyl-CoA thiolase</fullName>
    </submittedName>
</protein>
<dbReference type="GO" id="GO:0005777">
    <property type="term" value="C:peroxisome"/>
    <property type="evidence" value="ECO:0007669"/>
    <property type="project" value="TreeGrafter"/>
</dbReference>
<evidence type="ECO:0000256" key="4">
    <source>
        <dbReference type="ARBA" id="ARBA00022679"/>
    </source>
</evidence>
<name>A0AAE0H5T0_9PEZI</name>
<dbReference type="PROSITE" id="PS00098">
    <property type="entry name" value="THIOLASE_1"/>
    <property type="match status" value="1"/>
</dbReference>
<comment type="pathway">
    <text evidence="2">Lipid metabolism; fatty acid metabolism.</text>
</comment>
<evidence type="ECO:0000256" key="9">
    <source>
        <dbReference type="RuleBase" id="RU003557"/>
    </source>
</evidence>
<evidence type="ECO:0000256" key="3">
    <source>
        <dbReference type="ARBA" id="ARBA00010982"/>
    </source>
</evidence>
<dbReference type="GeneID" id="87838918"/>
<dbReference type="PIRSF" id="PIRSF000429">
    <property type="entry name" value="Ac-CoA_Ac_transf"/>
    <property type="match status" value="1"/>
</dbReference>
<evidence type="ECO:0000256" key="5">
    <source>
        <dbReference type="ARBA" id="ARBA00022958"/>
    </source>
</evidence>
<feature type="domain" description="Thiolase N-terminal" evidence="10">
    <location>
        <begin position="30"/>
        <end position="284"/>
    </location>
</feature>
<evidence type="ECO:0000256" key="7">
    <source>
        <dbReference type="ARBA" id="ARBA00047605"/>
    </source>
</evidence>
<proteinExistence type="inferred from homology"/>
<comment type="cofactor">
    <cofactor evidence="1">
        <name>K(+)</name>
        <dbReference type="ChEBI" id="CHEBI:29103"/>
    </cofactor>
</comment>
<feature type="domain" description="Thiolase C-terminal" evidence="11">
    <location>
        <begin position="293"/>
        <end position="411"/>
    </location>
</feature>
<feature type="active site" description="Proton acceptor" evidence="8">
    <location>
        <position position="400"/>
    </location>
</feature>
<dbReference type="Pfam" id="PF02803">
    <property type="entry name" value="Thiolase_C"/>
    <property type="match status" value="1"/>
</dbReference>
<evidence type="ECO:0000313" key="12">
    <source>
        <dbReference type="EMBL" id="KAK3290369.1"/>
    </source>
</evidence>
<dbReference type="CDD" id="cd00751">
    <property type="entry name" value="thiolase"/>
    <property type="match status" value="1"/>
</dbReference>
<keyword evidence="5" id="KW-0630">Potassium</keyword>
<dbReference type="InterPro" id="IPR020617">
    <property type="entry name" value="Thiolase_C"/>
</dbReference>
<dbReference type="GO" id="GO:0006635">
    <property type="term" value="P:fatty acid beta-oxidation"/>
    <property type="evidence" value="ECO:0007669"/>
    <property type="project" value="TreeGrafter"/>
</dbReference>
<reference evidence="12" key="1">
    <citation type="journal article" date="2023" name="Mol. Phylogenet. Evol.">
        <title>Genome-scale phylogeny and comparative genomics of the fungal order Sordariales.</title>
        <authorList>
            <person name="Hensen N."/>
            <person name="Bonometti L."/>
            <person name="Westerberg I."/>
            <person name="Brannstrom I.O."/>
            <person name="Guillou S."/>
            <person name="Cros-Aarteil S."/>
            <person name="Calhoun S."/>
            <person name="Haridas S."/>
            <person name="Kuo A."/>
            <person name="Mondo S."/>
            <person name="Pangilinan J."/>
            <person name="Riley R."/>
            <person name="LaButti K."/>
            <person name="Andreopoulos B."/>
            <person name="Lipzen A."/>
            <person name="Chen C."/>
            <person name="Yan M."/>
            <person name="Daum C."/>
            <person name="Ng V."/>
            <person name="Clum A."/>
            <person name="Steindorff A."/>
            <person name="Ohm R.A."/>
            <person name="Martin F."/>
            <person name="Silar P."/>
            <person name="Natvig D.O."/>
            <person name="Lalanne C."/>
            <person name="Gautier V."/>
            <person name="Ament-Velasquez S.L."/>
            <person name="Kruys A."/>
            <person name="Hutchinson M.I."/>
            <person name="Powell A.J."/>
            <person name="Barry K."/>
            <person name="Miller A.N."/>
            <person name="Grigoriev I.V."/>
            <person name="Debuchy R."/>
            <person name="Gladieux P."/>
            <person name="Hiltunen Thoren M."/>
            <person name="Johannesson H."/>
        </authorList>
    </citation>
    <scope>NUCLEOTIDE SEQUENCE</scope>
    <source>
        <strain evidence="12">CBS 168.71</strain>
    </source>
</reference>
<evidence type="ECO:0000259" key="10">
    <source>
        <dbReference type="Pfam" id="PF00108"/>
    </source>
</evidence>
<reference evidence="12" key="2">
    <citation type="submission" date="2023-06" db="EMBL/GenBank/DDBJ databases">
        <authorList>
            <consortium name="Lawrence Berkeley National Laboratory"/>
            <person name="Haridas S."/>
            <person name="Hensen N."/>
            <person name="Bonometti L."/>
            <person name="Westerberg I."/>
            <person name="Brannstrom I.O."/>
            <person name="Guillou S."/>
            <person name="Cros-Aarteil S."/>
            <person name="Calhoun S."/>
            <person name="Kuo A."/>
            <person name="Mondo S."/>
            <person name="Pangilinan J."/>
            <person name="Riley R."/>
            <person name="Labutti K."/>
            <person name="Andreopoulos B."/>
            <person name="Lipzen A."/>
            <person name="Chen C."/>
            <person name="Yanf M."/>
            <person name="Daum C."/>
            <person name="Ng V."/>
            <person name="Clum A."/>
            <person name="Steindorff A."/>
            <person name="Ohm R."/>
            <person name="Martin F."/>
            <person name="Silar P."/>
            <person name="Natvig D."/>
            <person name="Lalanne C."/>
            <person name="Gautier V."/>
            <person name="Ament-Velasquez S.L."/>
            <person name="Kruys A."/>
            <person name="Hutchinson M.I."/>
            <person name="Powell A.J."/>
            <person name="Barry K."/>
            <person name="Miller A.N."/>
            <person name="Grigoriev I.V."/>
            <person name="Debuchy R."/>
            <person name="Gladieux P."/>
            <person name="Thoren M.H."/>
            <person name="Johannesson H."/>
        </authorList>
    </citation>
    <scope>NUCLEOTIDE SEQUENCE</scope>
    <source>
        <strain evidence="12">CBS 168.71</strain>
    </source>
</reference>
<evidence type="ECO:0000313" key="13">
    <source>
        <dbReference type="Proteomes" id="UP001278766"/>
    </source>
</evidence>
<accession>A0AAE0H5T0</accession>